<protein>
    <submittedName>
        <fullName evidence="5">Restriction endonuclease subunit S</fullName>
    </submittedName>
</protein>
<proteinExistence type="inferred from homology"/>
<dbReference type="Proteomes" id="UP000269265">
    <property type="component" value="Unassembled WGS sequence"/>
</dbReference>
<keyword evidence="5" id="KW-0255">Endonuclease</keyword>
<name>A0A426VAN1_9BURK</name>
<dbReference type="CDD" id="cd16961">
    <property type="entry name" value="RMtype1_S_TRD-CR_like"/>
    <property type="match status" value="1"/>
</dbReference>
<dbReference type="EMBL" id="RSED01000009">
    <property type="protein sequence ID" value="RRS03953.1"/>
    <property type="molecule type" value="Genomic_DNA"/>
</dbReference>
<gene>
    <name evidence="5" type="ORF">EIP75_13465</name>
</gene>
<keyword evidence="3" id="KW-0238">DNA-binding</keyword>
<dbReference type="AlphaFoldDB" id="A0A426VAN1"/>
<reference evidence="5 6" key="1">
    <citation type="submission" date="2018-12" db="EMBL/GenBank/DDBJ databases">
        <title>The whole draft genome of Aquabacterium sp. SJQ9.</title>
        <authorList>
            <person name="Sun L."/>
            <person name="Gao X."/>
            <person name="Chen W."/>
            <person name="Huang K."/>
        </authorList>
    </citation>
    <scope>NUCLEOTIDE SEQUENCE [LARGE SCALE GENOMIC DNA]</scope>
    <source>
        <strain evidence="5 6">SJQ9</strain>
    </source>
</reference>
<comment type="caution">
    <text evidence="5">The sequence shown here is derived from an EMBL/GenBank/DDBJ whole genome shotgun (WGS) entry which is preliminary data.</text>
</comment>
<dbReference type="GO" id="GO:0004519">
    <property type="term" value="F:endonuclease activity"/>
    <property type="evidence" value="ECO:0007669"/>
    <property type="project" value="UniProtKB-KW"/>
</dbReference>
<dbReference type="InterPro" id="IPR044946">
    <property type="entry name" value="Restrct_endonuc_typeI_TRD_sf"/>
</dbReference>
<keyword evidence="5" id="KW-0378">Hydrolase</keyword>
<dbReference type="SUPFAM" id="SSF116734">
    <property type="entry name" value="DNA methylase specificity domain"/>
    <property type="match status" value="1"/>
</dbReference>
<accession>A0A426VAN1</accession>
<evidence type="ECO:0000256" key="3">
    <source>
        <dbReference type="ARBA" id="ARBA00023125"/>
    </source>
</evidence>
<evidence type="ECO:0000256" key="1">
    <source>
        <dbReference type="ARBA" id="ARBA00010923"/>
    </source>
</evidence>
<evidence type="ECO:0000256" key="2">
    <source>
        <dbReference type="ARBA" id="ARBA00022747"/>
    </source>
</evidence>
<evidence type="ECO:0000313" key="5">
    <source>
        <dbReference type="EMBL" id="RRS03953.1"/>
    </source>
</evidence>
<dbReference type="OrthoDB" id="5465337at2"/>
<dbReference type="InterPro" id="IPR000055">
    <property type="entry name" value="Restrct_endonuc_typeI_TRD"/>
</dbReference>
<comment type="similarity">
    <text evidence="1">Belongs to the type-I restriction system S methylase family.</text>
</comment>
<evidence type="ECO:0000313" key="6">
    <source>
        <dbReference type="Proteomes" id="UP000269265"/>
    </source>
</evidence>
<sequence length="202" mass="21996">MNDAAQTTPLKDVAYIRAGHPFRGAVEVFANGSVAVVQMKDILPTGQIDWSSTVCTELIGRKDPDWLKQGDLLFISRGSRYHAAYVDLPPPFAVCGAHLFHLTVRDPGVVLPAFLAWQIGQQPVQRQLQQAASGSHQLSVAKPALEALEITIPPMKTQRLLVDLADMALSEKTLLTALIRNREQELDALANALASGHPLNFS</sequence>
<organism evidence="5 6">
    <name type="scientific">Aquabacterium soli</name>
    <dbReference type="NCBI Taxonomy" id="2493092"/>
    <lineage>
        <taxon>Bacteria</taxon>
        <taxon>Pseudomonadati</taxon>
        <taxon>Pseudomonadota</taxon>
        <taxon>Betaproteobacteria</taxon>
        <taxon>Burkholderiales</taxon>
        <taxon>Aquabacterium</taxon>
    </lineage>
</organism>
<dbReference type="RefSeq" id="WP_125243793.1">
    <property type="nucleotide sequence ID" value="NZ_RSED01000009.1"/>
</dbReference>
<dbReference type="Pfam" id="PF01420">
    <property type="entry name" value="Methylase_S"/>
    <property type="match status" value="1"/>
</dbReference>
<dbReference type="GO" id="GO:0009307">
    <property type="term" value="P:DNA restriction-modification system"/>
    <property type="evidence" value="ECO:0007669"/>
    <property type="project" value="UniProtKB-KW"/>
</dbReference>
<evidence type="ECO:0000259" key="4">
    <source>
        <dbReference type="Pfam" id="PF01420"/>
    </source>
</evidence>
<keyword evidence="6" id="KW-1185">Reference proteome</keyword>
<keyword evidence="5" id="KW-0540">Nuclease</keyword>
<dbReference type="GO" id="GO:0003677">
    <property type="term" value="F:DNA binding"/>
    <property type="evidence" value="ECO:0007669"/>
    <property type="project" value="UniProtKB-KW"/>
</dbReference>
<keyword evidence="2" id="KW-0680">Restriction system</keyword>
<dbReference type="Gene3D" id="3.90.220.20">
    <property type="entry name" value="DNA methylase specificity domains"/>
    <property type="match status" value="1"/>
</dbReference>
<feature type="domain" description="Type I restriction modification DNA specificity" evidence="4">
    <location>
        <begin position="6"/>
        <end position="163"/>
    </location>
</feature>